<comment type="caution">
    <text evidence="2">The sequence shown here is derived from an EMBL/GenBank/DDBJ whole genome shotgun (WGS) entry which is preliminary data.</text>
</comment>
<protein>
    <submittedName>
        <fullName evidence="2">Uncharacterized protein</fullName>
    </submittedName>
</protein>
<name>A0A9D3VTR5_9ROSI</name>
<gene>
    <name evidence="2" type="ORF">J1N35_013230</name>
</gene>
<feature type="region of interest" description="Disordered" evidence="1">
    <location>
        <begin position="30"/>
        <end position="49"/>
    </location>
</feature>
<dbReference type="Proteomes" id="UP000828251">
    <property type="component" value="Unassembled WGS sequence"/>
</dbReference>
<evidence type="ECO:0000256" key="1">
    <source>
        <dbReference type="SAM" id="MobiDB-lite"/>
    </source>
</evidence>
<organism evidence="2 3">
    <name type="scientific">Gossypium stocksii</name>
    <dbReference type="NCBI Taxonomy" id="47602"/>
    <lineage>
        <taxon>Eukaryota</taxon>
        <taxon>Viridiplantae</taxon>
        <taxon>Streptophyta</taxon>
        <taxon>Embryophyta</taxon>
        <taxon>Tracheophyta</taxon>
        <taxon>Spermatophyta</taxon>
        <taxon>Magnoliopsida</taxon>
        <taxon>eudicotyledons</taxon>
        <taxon>Gunneridae</taxon>
        <taxon>Pentapetalae</taxon>
        <taxon>rosids</taxon>
        <taxon>malvids</taxon>
        <taxon>Malvales</taxon>
        <taxon>Malvaceae</taxon>
        <taxon>Malvoideae</taxon>
        <taxon>Gossypium</taxon>
    </lineage>
</organism>
<accession>A0A9D3VTR5</accession>
<proteinExistence type="predicted"/>
<evidence type="ECO:0000313" key="3">
    <source>
        <dbReference type="Proteomes" id="UP000828251"/>
    </source>
</evidence>
<dbReference type="OrthoDB" id="1305335at2759"/>
<dbReference type="EMBL" id="JAIQCV010000005">
    <property type="protein sequence ID" value="KAH1096309.1"/>
    <property type="molecule type" value="Genomic_DNA"/>
</dbReference>
<dbReference type="AlphaFoldDB" id="A0A9D3VTR5"/>
<sequence length="238" mass="26336">MKEFKRGYRKMLEFKEEFREDLQVLLGQYFRPPPSGPPTNGVKDKGKGVLGAPPGFLPKNTELPQAPIDLKLVDTSSVHQTNQACISEMSAKTHRLECLRKIDVLLSYSARKSTPSMTSSPRSLPKPFIISGYSSTPTSVVSVSQSVSSVPGNKSGSRSISPALMTERKEKGLCFWYGAKYHVKHKCVKSQLYQFLLEALSDIGAEEFQECSDKLEESGFKKESTKSPMISLHALTGL</sequence>
<keyword evidence="3" id="KW-1185">Reference proteome</keyword>
<evidence type="ECO:0000313" key="2">
    <source>
        <dbReference type="EMBL" id="KAH1096309.1"/>
    </source>
</evidence>
<reference evidence="2 3" key="1">
    <citation type="journal article" date="2021" name="Plant Biotechnol. J.">
        <title>Multi-omics assisted identification of the key and species-specific regulatory components of drought-tolerant mechanisms in Gossypium stocksii.</title>
        <authorList>
            <person name="Yu D."/>
            <person name="Ke L."/>
            <person name="Zhang D."/>
            <person name="Wu Y."/>
            <person name="Sun Y."/>
            <person name="Mei J."/>
            <person name="Sun J."/>
            <person name="Sun Y."/>
        </authorList>
    </citation>
    <scope>NUCLEOTIDE SEQUENCE [LARGE SCALE GENOMIC DNA]</scope>
    <source>
        <strain evidence="3">cv. E1</strain>
        <tissue evidence="2">Leaf</tissue>
    </source>
</reference>